<evidence type="ECO:0000256" key="12">
    <source>
        <dbReference type="ARBA" id="ARBA00022840"/>
    </source>
</evidence>
<keyword evidence="22" id="KW-1003">Cell membrane</keyword>
<evidence type="ECO:0000256" key="19">
    <source>
        <dbReference type="ARBA" id="ARBA00029719"/>
    </source>
</evidence>
<dbReference type="SFLD" id="SFLDG00002">
    <property type="entry name" value="C1.7:_P-type_atpase_like"/>
    <property type="match status" value="1"/>
</dbReference>
<dbReference type="InterPro" id="IPR018303">
    <property type="entry name" value="ATPase_P-typ_P_site"/>
</dbReference>
<dbReference type="Pfam" id="PF00122">
    <property type="entry name" value="E1-E2_ATPase"/>
    <property type="match status" value="1"/>
</dbReference>
<dbReference type="Pfam" id="PF00702">
    <property type="entry name" value="Hydrolase"/>
    <property type="match status" value="1"/>
</dbReference>
<dbReference type="InterPro" id="IPR027256">
    <property type="entry name" value="P-typ_ATPase_IB"/>
</dbReference>
<dbReference type="PANTHER" id="PTHR43520:SF8">
    <property type="entry name" value="P-TYPE CU(+) TRANSPORTER"/>
    <property type="match status" value="1"/>
</dbReference>
<keyword evidence="18 22" id="KW-0472">Membrane</keyword>
<evidence type="ECO:0000256" key="6">
    <source>
        <dbReference type="ARBA" id="ARBA00022553"/>
    </source>
</evidence>
<feature type="transmembrane region" description="Helical" evidence="22">
    <location>
        <begin position="276"/>
        <end position="296"/>
    </location>
</feature>
<comment type="similarity">
    <text evidence="2 22">Belongs to the cation transport ATPase (P-type) (TC 3.A.3) family. Type IB subfamily.</text>
</comment>
<dbReference type="PANTHER" id="PTHR43520">
    <property type="entry name" value="ATP7, ISOFORM B"/>
    <property type="match status" value="1"/>
</dbReference>
<dbReference type="PRINTS" id="PR00943">
    <property type="entry name" value="CUATPASE"/>
</dbReference>
<keyword evidence="16" id="KW-0186">Copper</keyword>
<dbReference type="InterPro" id="IPR059000">
    <property type="entry name" value="ATPase_P-type_domA"/>
</dbReference>
<dbReference type="CDD" id="cd02094">
    <property type="entry name" value="P-type_ATPase_Cu-like"/>
    <property type="match status" value="1"/>
</dbReference>
<dbReference type="InterPro" id="IPR006122">
    <property type="entry name" value="HMA_Cu_ion-bd"/>
</dbReference>
<dbReference type="NCBIfam" id="TIGR01525">
    <property type="entry name" value="ATPase-IB_hvy"/>
    <property type="match status" value="1"/>
</dbReference>
<dbReference type="EC" id="7.2.2.8" evidence="3"/>
<evidence type="ECO:0000256" key="17">
    <source>
        <dbReference type="ARBA" id="ARBA00023065"/>
    </source>
</evidence>
<evidence type="ECO:0000256" key="11">
    <source>
        <dbReference type="ARBA" id="ARBA00022796"/>
    </source>
</evidence>
<keyword evidence="25" id="KW-1185">Reference proteome</keyword>
<feature type="transmembrane region" description="Helical" evidence="22">
    <location>
        <begin position="429"/>
        <end position="452"/>
    </location>
</feature>
<dbReference type="EMBL" id="JBHTKX010000001">
    <property type="protein sequence ID" value="MFD1127757.1"/>
    <property type="molecule type" value="Genomic_DNA"/>
</dbReference>
<dbReference type="InterPro" id="IPR008250">
    <property type="entry name" value="ATPase_P-typ_transduc_dom_A_sf"/>
</dbReference>
<dbReference type="PROSITE" id="PS50846">
    <property type="entry name" value="HMA_2"/>
    <property type="match status" value="2"/>
</dbReference>
<dbReference type="PROSITE" id="PS01047">
    <property type="entry name" value="HMA_1"/>
    <property type="match status" value="2"/>
</dbReference>
<dbReference type="PROSITE" id="PS00154">
    <property type="entry name" value="ATPASE_E1_E2"/>
    <property type="match status" value="1"/>
</dbReference>
<dbReference type="SUPFAM" id="SSF81665">
    <property type="entry name" value="Calcium ATPase, transmembrane domain M"/>
    <property type="match status" value="1"/>
</dbReference>
<feature type="transmembrane region" description="Helical" evidence="22">
    <location>
        <begin position="775"/>
        <end position="792"/>
    </location>
</feature>
<evidence type="ECO:0000256" key="2">
    <source>
        <dbReference type="ARBA" id="ARBA00006024"/>
    </source>
</evidence>
<comment type="subcellular location">
    <subcellularLocation>
        <location evidence="22">Cell membrane</location>
    </subcellularLocation>
    <subcellularLocation>
        <location evidence="1">Endomembrane system</location>
        <topology evidence="1">Multi-pass membrane protein</topology>
    </subcellularLocation>
</comment>
<keyword evidence="10 22" id="KW-0547">Nucleotide-binding</keyword>
<keyword evidence="13" id="KW-0460">Magnesium</keyword>
<evidence type="ECO:0000313" key="25">
    <source>
        <dbReference type="Proteomes" id="UP001597169"/>
    </source>
</evidence>
<evidence type="ECO:0000256" key="13">
    <source>
        <dbReference type="ARBA" id="ARBA00022842"/>
    </source>
</evidence>
<keyword evidence="12 22" id="KW-0067">ATP-binding</keyword>
<feature type="transmembrane region" description="Helical" evidence="22">
    <location>
        <begin position="458"/>
        <end position="481"/>
    </location>
</feature>
<evidence type="ECO:0000256" key="16">
    <source>
        <dbReference type="ARBA" id="ARBA00023008"/>
    </source>
</evidence>
<evidence type="ECO:0000256" key="1">
    <source>
        <dbReference type="ARBA" id="ARBA00004127"/>
    </source>
</evidence>
<dbReference type="Proteomes" id="UP001597169">
    <property type="component" value="Unassembled WGS sequence"/>
</dbReference>
<reference evidence="25" key="1">
    <citation type="journal article" date="2019" name="Int. J. Syst. Evol. Microbiol.">
        <title>The Global Catalogue of Microorganisms (GCM) 10K type strain sequencing project: providing services to taxonomists for standard genome sequencing and annotation.</title>
        <authorList>
            <consortium name="The Broad Institute Genomics Platform"/>
            <consortium name="The Broad Institute Genome Sequencing Center for Infectious Disease"/>
            <person name="Wu L."/>
            <person name="Ma J."/>
        </authorList>
    </citation>
    <scope>NUCLEOTIDE SEQUENCE [LARGE SCALE GENOMIC DNA]</scope>
    <source>
        <strain evidence="25">CCUG 53519</strain>
    </source>
</reference>
<dbReference type="SUPFAM" id="SSF55008">
    <property type="entry name" value="HMA, heavy metal-associated domain"/>
    <property type="match status" value="2"/>
</dbReference>
<evidence type="ECO:0000256" key="8">
    <source>
        <dbReference type="ARBA" id="ARBA00022723"/>
    </source>
</evidence>
<keyword evidence="15 22" id="KW-1133">Transmembrane helix</keyword>
<evidence type="ECO:0000256" key="5">
    <source>
        <dbReference type="ARBA" id="ARBA00022448"/>
    </source>
</evidence>
<feature type="domain" description="HMA" evidence="23">
    <location>
        <begin position="78"/>
        <end position="144"/>
    </location>
</feature>
<feature type="transmembrane region" description="Helical" evidence="22">
    <location>
        <begin position="204"/>
        <end position="223"/>
    </location>
</feature>
<feature type="transmembrane region" description="Helical" evidence="22">
    <location>
        <begin position="235"/>
        <end position="256"/>
    </location>
</feature>
<keyword evidence="17" id="KW-0406">Ion transport</keyword>
<evidence type="ECO:0000313" key="24">
    <source>
        <dbReference type="EMBL" id="MFD1127757.1"/>
    </source>
</evidence>
<dbReference type="InterPro" id="IPR036163">
    <property type="entry name" value="HMA_dom_sf"/>
</dbReference>
<dbReference type="CDD" id="cd00371">
    <property type="entry name" value="HMA"/>
    <property type="match status" value="2"/>
</dbReference>
<dbReference type="SUPFAM" id="SSF81653">
    <property type="entry name" value="Calcium ATPase, transduction domain A"/>
    <property type="match status" value="1"/>
</dbReference>
<dbReference type="InterPro" id="IPR023299">
    <property type="entry name" value="ATPase_P-typ_cyto_dom_N"/>
</dbReference>
<evidence type="ECO:0000256" key="3">
    <source>
        <dbReference type="ARBA" id="ARBA00012517"/>
    </source>
</evidence>
<dbReference type="Gene3D" id="3.40.1110.10">
    <property type="entry name" value="Calcium-transporting ATPase, cytoplasmic domain N"/>
    <property type="match status" value="2"/>
</dbReference>
<organism evidence="24 25">
    <name type="scientific">Paenibacillus provencensis</name>
    <dbReference type="NCBI Taxonomy" id="441151"/>
    <lineage>
        <taxon>Bacteria</taxon>
        <taxon>Bacillati</taxon>
        <taxon>Bacillota</taxon>
        <taxon>Bacilli</taxon>
        <taxon>Bacillales</taxon>
        <taxon>Paenibacillaceae</taxon>
        <taxon>Paenibacillus</taxon>
    </lineage>
</organism>
<dbReference type="InterPro" id="IPR036412">
    <property type="entry name" value="HAD-like_sf"/>
</dbReference>
<gene>
    <name evidence="24" type="ORF">ACFQ3J_06155</name>
</gene>
<dbReference type="RefSeq" id="WP_091159140.1">
    <property type="nucleotide sequence ID" value="NZ_JBHTKX010000001.1"/>
</dbReference>
<dbReference type="Gene3D" id="2.70.150.10">
    <property type="entry name" value="Calcium-transporting ATPase, cytoplasmic transduction domain A"/>
    <property type="match status" value="1"/>
</dbReference>
<dbReference type="SFLD" id="SFLDF00027">
    <property type="entry name" value="p-type_atpase"/>
    <property type="match status" value="1"/>
</dbReference>
<evidence type="ECO:0000256" key="18">
    <source>
        <dbReference type="ARBA" id="ARBA00023136"/>
    </source>
</evidence>
<evidence type="ECO:0000256" key="22">
    <source>
        <dbReference type="RuleBase" id="RU362081"/>
    </source>
</evidence>
<evidence type="ECO:0000256" key="21">
    <source>
        <dbReference type="ARBA" id="ARBA00049289"/>
    </source>
</evidence>
<dbReference type="SUPFAM" id="SSF56784">
    <property type="entry name" value="HAD-like"/>
    <property type="match status" value="1"/>
</dbReference>
<evidence type="ECO:0000256" key="14">
    <source>
        <dbReference type="ARBA" id="ARBA00022967"/>
    </source>
</evidence>
<dbReference type="InterPro" id="IPR023214">
    <property type="entry name" value="HAD_sf"/>
</dbReference>
<evidence type="ECO:0000256" key="10">
    <source>
        <dbReference type="ARBA" id="ARBA00022741"/>
    </source>
</evidence>
<accession>A0ABW3PUQ3</accession>
<keyword evidence="9" id="KW-0677">Repeat</keyword>
<protein>
    <recommendedName>
        <fullName evidence="4">Copper-exporting P-type ATPase</fullName>
        <ecNumber evidence="3">7.2.2.8</ecNumber>
    </recommendedName>
    <alternativeName>
        <fullName evidence="19">Copper-exporting P-type ATPase A</fullName>
    </alternativeName>
    <alternativeName>
        <fullName evidence="20">Cu(+)-exporting ATPase</fullName>
    </alternativeName>
</protein>
<keyword evidence="11" id="KW-0187">Copper transport</keyword>
<keyword evidence="6" id="KW-0597">Phosphoprotein</keyword>
<keyword evidence="8 22" id="KW-0479">Metal-binding</keyword>
<dbReference type="InterPro" id="IPR001757">
    <property type="entry name" value="P_typ_ATPase"/>
</dbReference>
<evidence type="ECO:0000256" key="15">
    <source>
        <dbReference type="ARBA" id="ARBA00022989"/>
    </source>
</evidence>
<dbReference type="SFLD" id="SFLDS00003">
    <property type="entry name" value="Haloacid_Dehalogenase"/>
    <property type="match status" value="1"/>
</dbReference>
<dbReference type="Pfam" id="PF00403">
    <property type="entry name" value="HMA"/>
    <property type="match status" value="2"/>
</dbReference>
<sequence length="823" mass="88658">MNPRQTDNYQRTNLKITGMTCAACSARIEKALSRLNGVHQAHVNLATEEAKVEYNPGEVNVETLRSKIENLGYGTATTAIDLEIAGMTCAACSARIEKGLSKLPGVMRANVNLALESGHVEFISGTLKGSDLIHLIRQLGYEAYVKATEEEALALRELDLQRKKWKWILSALLTFPLLWSMASHFSFTSWIWVPDVFTNPLVQWLLATPVQFYLGATFYQSAYKALKNRSANMDVLVALGTSSAYLYSVYLISVSNSGGIFNHNHEAVNTTSLAPVHLYFETSAVLITLILFGKWLEALAKGRAVKSIRRLMQMTPRTARVVRNGEIIEIPSEYVLSNDLVLVKPGEKIPVDGIVEEGASSVDESMLTGESIPVDKKLGDPVAGATLNINGRLIIRATQVGAESALARIIHIVEQAQGSKAPIQRVADAISGIFVPVVISLAAITFIFSLFFESSGNFSLALEKAIAVLVIACPCALGLATPTSIMAGSGRAAEYGILFKGGEYLENAGYIQTVILDKTGTLTHGRPILTDVITSLDWSSNEMLKRVGIAELSSEHPIAQAIMEGVEDRGIRILLKPEQFENIPGYGVRARGYSQNILVGTRRLLTDAKVRIPSEALVQMSELEGQGKTVLLVAIDHKWAGMVAVADTVKETSAQAVSRLQAMGIKVVLMTGDNERTALAVASQVGISKVIANVLPEEKAAEVKRLEQLGHKVAMVGDGINDAPALAVSDVGMSVGTGTEVAAEAADVILMRGDLNSVADAIQLSKRTMRNIKQNLFWALAYNVVGIPIAAIGLLAPWLAGAAMAFSSVSVVLNSLRLQKMKL</sequence>
<evidence type="ECO:0000259" key="23">
    <source>
        <dbReference type="PROSITE" id="PS50846"/>
    </source>
</evidence>
<evidence type="ECO:0000256" key="7">
    <source>
        <dbReference type="ARBA" id="ARBA00022692"/>
    </source>
</evidence>
<comment type="catalytic activity">
    <reaction evidence="21">
        <text>Cu(+)(in) + ATP + H2O = Cu(+)(out) + ADP + phosphate + H(+)</text>
        <dbReference type="Rhea" id="RHEA:25792"/>
        <dbReference type="ChEBI" id="CHEBI:15377"/>
        <dbReference type="ChEBI" id="CHEBI:15378"/>
        <dbReference type="ChEBI" id="CHEBI:30616"/>
        <dbReference type="ChEBI" id="CHEBI:43474"/>
        <dbReference type="ChEBI" id="CHEBI:49552"/>
        <dbReference type="ChEBI" id="CHEBI:456216"/>
        <dbReference type="EC" id="7.2.2.8"/>
    </reaction>
</comment>
<dbReference type="NCBIfam" id="TIGR01494">
    <property type="entry name" value="ATPase_P-type"/>
    <property type="match status" value="1"/>
</dbReference>
<keyword evidence="5" id="KW-0813">Transport</keyword>
<dbReference type="PRINTS" id="PR00119">
    <property type="entry name" value="CATATPASE"/>
</dbReference>
<evidence type="ECO:0000256" key="4">
    <source>
        <dbReference type="ARBA" id="ARBA00015102"/>
    </source>
</evidence>
<keyword evidence="7 22" id="KW-0812">Transmembrane</keyword>
<feature type="transmembrane region" description="Helical" evidence="22">
    <location>
        <begin position="167"/>
        <end position="192"/>
    </location>
</feature>
<comment type="caution">
    <text evidence="24">The sequence shown here is derived from an EMBL/GenBank/DDBJ whole genome shotgun (WGS) entry which is preliminary data.</text>
</comment>
<dbReference type="InterPro" id="IPR023298">
    <property type="entry name" value="ATPase_P-typ_TM_dom_sf"/>
</dbReference>
<evidence type="ECO:0000256" key="20">
    <source>
        <dbReference type="ARBA" id="ARBA00033239"/>
    </source>
</evidence>
<dbReference type="PRINTS" id="PR00942">
    <property type="entry name" value="CUATPASEI"/>
</dbReference>
<dbReference type="InterPro" id="IPR044492">
    <property type="entry name" value="P_typ_ATPase_HD_dom"/>
</dbReference>
<dbReference type="NCBIfam" id="TIGR01511">
    <property type="entry name" value="ATPase-IB1_Cu"/>
    <property type="match status" value="1"/>
</dbReference>
<dbReference type="InterPro" id="IPR017969">
    <property type="entry name" value="Heavy-metal-associated_CS"/>
</dbReference>
<name>A0ABW3PUQ3_9BACL</name>
<dbReference type="InterPro" id="IPR006121">
    <property type="entry name" value="HMA_dom"/>
</dbReference>
<dbReference type="Gene3D" id="3.30.70.100">
    <property type="match status" value="2"/>
</dbReference>
<evidence type="ECO:0000256" key="9">
    <source>
        <dbReference type="ARBA" id="ARBA00022737"/>
    </source>
</evidence>
<dbReference type="Gene3D" id="3.40.50.1000">
    <property type="entry name" value="HAD superfamily/HAD-like"/>
    <property type="match status" value="1"/>
</dbReference>
<keyword evidence="14" id="KW-1278">Translocase</keyword>
<proteinExistence type="inferred from homology"/>
<dbReference type="NCBIfam" id="TIGR00003">
    <property type="entry name" value="copper ion binding protein"/>
    <property type="match status" value="2"/>
</dbReference>
<feature type="domain" description="HMA" evidence="23">
    <location>
        <begin position="10"/>
        <end position="76"/>
    </location>
</feature>